<evidence type="ECO:0000259" key="2">
    <source>
        <dbReference type="Pfam" id="PF20945"/>
    </source>
</evidence>
<dbReference type="OrthoDB" id="5414547at2759"/>
<proteinExistence type="predicted"/>
<dbReference type="CDD" id="cd22573">
    <property type="entry name" value="RMP1_RBD"/>
    <property type="match status" value="1"/>
</dbReference>
<evidence type="ECO:0000256" key="1">
    <source>
        <dbReference type="SAM" id="MobiDB-lite"/>
    </source>
</evidence>
<gene>
    <name evidence="3" type="ORF">N7492_003568</name>
</gene>
<evidence type="ECO:0000313" key="4">
    <source>
        <dbReference type="Proteomes" id="UP001146351"/>
    </source>
</evidence>
<dbReference type="Proteomes" id="UP001146351">
    <property type="component" value="Unassembled WGS sequence"/>
</dbReference>
<dbReference type="GO" id="GO:0042134">
    <property type="term" value="F:rRNA primary transcript binding"/>
    <property type="evidence" value="ECO:0007669"/>
    <property type="project" value="InterPro"/>
</dbReference>
<feature type="region of interest" description="Disordered" evidence="1">
    <location>
        <begin position="108"/>
        <end position="187"/>
    </location>
</feature>
<evidence type="ECO:0000313" key="3">
    <source>
        <dbReference type="EMBL" id="KAJ5180358.1"/>
    </source>
</evidence>
<dbReference type="Pfam" id="PF20945">
    <property type="entry name" value="RMP1"/>
    <property type="match status" value="1"/>
</dbReference>
<name>A0A9W9IJN7_9EURO</name>
<dbReference type="GO" id="GO:0000466">
    <property type="term" value="P:maturation of 5.8S rRNA from tricistronic rRNA transcript (SSU-rRNA, 5.8S rRNA, LSU-rRNA)"/>
    <property type="evidence" value="ECO:0007669"/>
    <property type="project" value="TreeGrafter"/>
</dbReference>
<dbReference type="GO" id="GO:0000294">
    <property type="term" value="P:nuclear-transcribed mRNA catabolic process, RNase MRP-dependent"/>
    <property type="evidence" value="ECO:0007669"/>
    <property type="project" value="TreeGrafter"/>
</dbReference>
<sequence length="187" mass="20447">MDNDEIHAVQSILHLIFHRNKNQHARAKWWRWLSMLKRITSDLASPGLSPSAAESYRQHLAKNLIPKSYVAFSTVIADNQFSTLGIVLMAALGRLAKVTGANRRLETRVKSSSKTSSAVAPVEDRGEVISRGSGNSDATSGAGSRQTRQEPPKPKPRASGEKTSVSSIKKNSKRKKNAIDDLFSGLL</sequence>
<reference evidence="3" key="2">
    <citation type="journal article" date="2023" name="IMA Fungus">
        <title>Comparative genomic study of the Penicillium genus elucidates a diverse pangenome and 15 lateral gene transfer events.</title>
        <authorList>
            <person name="Petersen C."/>
            <person name="Sorensen T."/>
            <person name="Nielsen M.R."/>
            <person name="Sondergaard T.E."/>
            <person name="Sorensen J.L."/>
            <person name="Fitzpatrick D.A."/>
            <person name="Frisvad J.C."/>
            <person name="Nielsen K.L."/>
        </authorList>
    </citation>
    <scope>NUCLEOTIDE SEQUENCE</scope>
    <source>
        <strain evidence="3">IBT 21917</strain>
    </source>
</reference>
<feature type="compositionally biased region" description="Polar residues" evidence="1">
    <location>
        <begin position="132"/>
        <end position="146"/>
    </location>
</feature>
<dbReference type="InterPro" id="IPR047205">
    <property type="entry name" value="RMP1"/>
</dbReference>
<dbReference type="PANTHER" id="PTHR37792:SF1">
    <property type="entry name" value="RIBONUCLEASE MRP PROTEIN SUBUNIT RMP1"/>
    <property type="match status" value="1"/>
</dbReference>
<accession>A0A9W9IJN7</accession>
<dbReference type="AlphaFoldDB" id="A0A9W9IJN7"/>
<feature type="compositionally biased region" description="Low complexity" evidence="1">
    <location>
        <begin position="110"/>
        <end position="120"/>
    </location>
</feature>
<dbReference type="PANTHER" id="PTHR37792">
    <property type="entry name" value="RIBONUCLEASE MRP PROTEIN SUBUNIT RMP1"/>
    <property type="match status" value="1"/>
</dbReference>
<dbReference type="GO" id="GO:0000172">
    <property type="term" value="C:ribonuclease MRP complex"/>
    <property type="evidence" value="ECO:0007669"/>
    <property type="project" value="InterPro"/>
</dbReference>
<feature type="domain" description="RNase MRP protein 1 RNA binding" evidence="2">
    <location>
        <begin position="12"/>
        <end position="94"/>
    </location>
</feature>
<dbReference type="InterPro" id="IPR047204">
    <property type="entry name" value="RMP1_RBD"/>
</dbReference>
<keyword evidence="4" id="KW-1185">Reference proteome</keyword>
<dbReference type="EMBL" id="JAPQKO010000002">
    <property type="protein sequence ID" value="KAJ5180358.1"/>
    <property type="molecule type" value="Genomic_DNA"/>
</dbReference>
<comment type="caution">
    <text evidence="3">The sequence shown here is derived from an EMBL/GenBank/DDBJ whole genome shotgun (WGS) entry which is preliminary data.</text>
</comment>
<organism evidence="3 4">
    <name type="scientific">Penicillium capsulatum</name>
    <dbReference type="NCBI Taxonomy" id="69766"/>
    <lineage>
        <taxon>Eukaryota</taxon>
        <taxon>Fungi</taxon>
        <taxon>Dikarya</taxon>
        <taxon>Ascomycota</taxon>
        <taxon>Pezizomycotina</taxon>
        <taxon>Eurotiomycetes</taxon>
        <taxon>Eurotiomycetidae</taxon>
        <taxon>Eurotiales</taxon>
        <taxon>Aspergillaceae</taxon>
        <taxon>Penicillium</taxon>
    </lineage>
</organism>
<protein>
    <recommendedName>
        <fullName evidence="2">RNase MRP protein 1 RNA binding domain-containing protein</fullName>
    </recommendedName>
</protein>
<reference evidence="3" key="1">
    <citation type="submission" date="2022-11" db="EMBL/GenBank/DDBJ databases">
        <authorList>
            <person name="Petersen C."/>
        </authorList>
    </citation>
    <scope>NUCLEOTIDE SEQUENCE</scope>
    <source>
        <strain evidence="3">IBT 21917</strain>
    </source>
</reference>